<evidence type="ECO:0000256" key="6">
    <source>
        <dbReference type="ARBA" id="ARBA00023134"/>
    </source>
</evidence>
<dbReference type="CDD" id="cd02503">
    <property type="entry name" value="MobA"/>
    <property type="match status" value="1"/>
</dbReference>
<keyword evidence="2 8" id="KW-0808">Transferase</keyword>
<dbReference type="GO" id="GO:0005525">
    <property type="term" value="F:GTP binding"/>
    <property type="evidence" value="ECO:0007669"/>
    <property type="project" value="UniProtKB-UniRule"/>
</dbReference>
<dbReference type="GO" id="GO:0006777">
    <property type="term" value="P:Mo-molybdopterin cofactor biosynthetic process"/>
    <property type="evidence" value="ECO:0007669"/>
    <property type="project" value="UniProtKB-KW"/>
</dbReference>
<dbReference type="Pfam" id="PF12804">
    <property type="entry name" value="NTP_transf_3"/>
    <property type="match status" value="1"/>
</dbReference>
<proteinExistence type="inferred from homology"/>
<evidence type="ECO:0000313" key="11">
    <source>
        <dbReference type="Proteomes" id="UP000184406"/>
    </source>
</evidence>
<feature type="binding site" evidence="8">
    <location>
        <position position="98"/>
    </location>
    <ligand>
        <name>GTP</name>
        <dbReference type="ChEBI" id="CHEBI:37565"/>
    </ligand>
</feature>
<dbReference type="InterPro" id="IPR025877">
    <property type="entry name" value="MobA-like_NTP_Trfase"/>
</dbReference>
<evidence type="ECO:0000256" key="4">
    <source>
        <dbReference type="ARBA" id="ARBA00022741"/>
    </source>
</evidence>
<dbReference type="HAMAP" id="MF_00316">
    <property type="entry name" value="MobA"/>
    <property type="match status" value="1"/>
</dbReference>
<protein>
    <recommendedName>
        <fullName evidence="8">Probable molybdenum cofactor guanylyltransferase</fullName>
        <shortName evidence="8">MoCo guanylyltransferase</shortName>
        <ecNumber evidence="8">2.7.7.77</ecNumber>
    </recommendedName>
    <alternativeName>
        <fullName evidence="8">GTP:molybdopterin guanylyltransferase</fullName>
    </alternativeName>
    <alternativeName>
        <fullName evidence="8">Mo-MPT guanylyltransferase</fullName>
    </alternativeName>
    <alternativeName>
        <fullName evidence="8">Molybdopterin guanylyltransferase</fullName>
    </alternativeName>
    <alternativeName>
        <fullName evidence="8">Molybdopterin-guanine dinucleotide synthase</fullName>
        <shortName evidence="8">MGD synthase</shortName>
    </alternativeName>
</protein>
<comment type="similarity">
    <text evidence="8">Belongs to the MobA family.</text>
</comment>
<keyword evidence="1 8" id="KW-0963">Cytoplasm</keyword>
<comment type="cofactor">
    <cofactor evidence="8">
        <name>Mg(2+)</name>
        <dbReference type="ChEBI" id="CHEBI:18420"/>
    </cofactor>
</comment>
<keyword evidence="10" id="KW-0548">Nucleotidyltransferase</keyword>
<name>A0A1M4YUQ6_9FLAO</name>
<dbReference type="InterPro" id="IPR029044">
    <property type="entry name" value="Nucleotide-diphossugar_trans"/>
</dbReference>
<organism evidence="10 11">
    <name type="scientific">Arenibacter palladensis</name>
    <dbReference type="NCBI Taxonomy" id="237373"/>
    <lineage>
        <taxon>Bacteria</taxon>
        <taxon>Pseudomonadati</taxon>
        <taxon>Bacteroidota</taxon>
        <taxon>Flavobacteriia</taxon>
        <taxon>Flavobacteriales</taxon>
        <taxon>Flavobacteriaceae</taxon>
        <taxon>Arenibacter</taxon>
    </lineage>
</organism>
<comment type="caution">
    <text evidence="8">Lacks conserved residue(s) required for the propagation of feature annotation.</text>
</comment>
<dbReference type="EMBL" id="FQUX01000002">
    <property type="protein sequence ID" value="SHF09501.1"/>
    <property type="molecule type" value="Genomic_DNA"/>
</dbReference>
<feature type="binding site" evidence="8">
    <location>
        <begin position="11"/>
        <end position="13"/>
    </location>
    <ligand>
        <name>GTP</name>
        <dbReference type="ChEBI" id="CHEBI:37565"/>
    </ligand>
</feature>
<evidence type="ECO:0000256" key="7">
    <source>
        <dbReference type="ARBA" id="ARBA00023150"/>
    </source>
</evidence>
<dbReference type="Gene3D" id="3.90.550.10">
    <property type="entry name" value="Spore Coat Polysaccharide Biosynthesis Protein SpsA, Chain A"/>
    <property type="match status" value="1"/>
</dbReference>
<dbReference type="GO" id="GO:0005737">
    <property type="term" value="C:cytoplasm"/>
    <property type="evidence" value="ECO:0007669"/>
    <property type="project" value="UniProtKB-SubCell"/>
</dbReference>
<dbReference type="PANTHER" id="PTHR19136:SF81">
    <property type="entry name" value="MOLYBDENUM COFACTOR GUANYLYLTRANSFERASE"/>
    <property type="match status" value="1"/>
</dbReference>
<gene>
    <name evidence="8" type="primary">mobA</name>
    <name evidence="10" type="ORF">SAMN03080594_102581</name>
</gene>
<dbReference type="EC" id="2.7.7.77" evidence="8"/>
<evidence type="ECO:0000256" key="8">
    <source>
        <dbReference type="HAMAP-Rule" id="MF_00316"/>
    </source>
</evidence>
<comment type="catalytic activity">
    <reaction evidence="8">
        <text>Mo-molybdopterin + GTP + H(+) = Mo-molybdopterin guanine dinucleotide + diphosphate</text>
        <dbReference type="Rhea" id="RHEA:34243"/>
        <dbReference type="ChEBI" id="CHEBI:15378"/>
        <dbReference type="ChEBI" id="CHEBI:33019"/>
        <dbReference type="ChEBI" id="CHEBI:37565"/>
        <dbReference type="ChEBI" id="CHEBI:71302"/>
        <dbReference type="ChEBI" id="CHEBI:71310"/>
        <dbReference type="EC" id="2.7.7.77"/>
    </reaction>
</comment>
<keyword evidence="11" id="KW-1185">Reference proteome</keyword>
<dbReference type="RefSeq" id="WP_072861392.1">
    <property type="nucleotide sequence ID" value="NZ_FQUX01000002.1"/>
</dbReference>
<feature type="binding site" evidence="8">
    <location>
        <position position="23"/>
    </location>
    <ligand>
        <name>GTP</name>
        <dbReference type="ChEBI" id="CHEBI:37565"/>
    </ligand>
</feature>
<dbReference type="GO" id="GO:0046872">
    <property type="term" value="F:metal ion binding"/>
    <property type="evidence" value="ECO:0007669"/>
    <property type="project" value="UniProtKB-KW"/>
</dbReference>
<keyword evidence="6 8" id="KW-0342">GTP-binding</keyword>
<evidence type="ECO:0000256" key="5">
    <source>
        <dbReference type="ARBA" id="ARBA00022842"/>
    </source>
</evidence>
<evidence type="ECO:0000259" key="9">
    <source>
        <dbReference type="Pfam" id="PF12804"/>
    </source>
</evidence>
<comment type="subcellular location">
    <subcellularLocation>
        <location evidence="8">Cytoplasm</location>
    </subcellularLocation>
</comment>
<dbReference type="PANTHER" id="PTHR19136">
    <property type="entry name" value="MOLYBDENUM COFACTOR GUANYLYLTRANSFERASE"/>
    <property type="match status" value="1"/>
</dbReference>
<keyword evidence="3 8" id="KW-0479">Metal-binding</keyword>
<feature type="binding site" evidence="8">
    <location>
        <position position="69"/>
    </location>
    <ligand>
        <name>GTP</name>
        <dbReference type="ChEBI" id="CHEBI:37565"/>
    </ligand>
</feature>
<feature type="domain" description="MobA-like NTP transferase" evidence="9">
    <location>
        <begin position="8"/>
        <end position="151"/>
    </location>
</feature>
<evidence type="ECO:0000313" key="10">
    <source>
        <dbReference type="EMBL" id="SHF09501.1"/>
    </source>
</evidence>
<evidence type="ECO:0000256" key="3">
    <source>
        <dbReference type="ARBA" id="ARBA00022723"/>
    </source>
</evidence>
<evidence type="ECO:0000256" key="1">
    <source>
        <dbReference type="ARBA" id="ARBA00022490"/>
    </source>
</evidence>
<dbReference type="SUPFAM" id="SSF53448">
    <property type="entry name" value="Nucleotide-diphospho-sugar transferases"/>
    <property type="match status" value="1"/>
</dbReference>
<keyword evidence="4 8" id="KW-0547">Nucleotide-binding</keyword>
<dbReference type="OrthoDB" id="9788394at2"/>
<comment type="function">
    <text evidence="8">Transfers a GMP moiety from GTP to Mo-molybdopterin (Mo-MPT) cofactor (Moco or molybdenum cofactor) to form Mo-molybdopterin guanine dinucleotide (Mo-MGD) cofactor.</text>
</comment>
<accession>A0A1M4YUQ6</accession>
<dbReference type="GO" id="GO:0061603">
    <property type="term" value="F:molybdenum cofactor guanylyltransferase activity"/>
    <property type="evidence" value="ECO:0007669"/>
    <property type="project" value="UniProtKB-EC"/>
</dbReference>
<reference evidence="11" key="1">
    <citation type="submission" date="2016-11" db="EMBL/GenBank/DDBJ databases">
        <authorList>
            <person name="Varghese N."/>
            <person name="Submissions S."/>
        </authorList>
    </citation>
    <scope>NUCLEOTIDE SEQUENCE [LARGE SCALE GENOMIC DNA]</scope>
    <source>
        <strain evidence="11">DSM 17539</strain>
    </source>
</reference>
<keyword evidence="7 8" id="KW-0501">Molybdenum cofactor biosynthesis</keyword>
<keyword evidence="5 8" id="KW-0460">Magnesium</keyword>
<evidence type="ECO:0000256" key="2">
    <source>
        <dbReference type="ARBA" id="ARBA00022679"/>
    </source>
</evidence>
<dbReference type="AlphaFoldDB" id="A0A1M4YUQ6"/>
<dbReference type="InterPro" id="IPR013482">
    <property type="entry name" value="Molybde_CF_guanTrfase"/>
</dbReference>
<sequence length="199" mass="22545">MSSTKIYGLVLTGGKSTRMGTDKGLIEYHGIAQREYLYQLLQRVCDNTYMSIREEQASEFSANHNLIVDQNKFKGPYNGLLSAHNFNPNVAWLVLACDLPLMDEDALEQLINLRNPSKMATAFATRESGLPEPLCAIWEPAGLKKSLDYLENGPGTCPRKFLINEDIKLVFPENEEVLWNANFKEDYEKVLLKLSPNEQ</sequence>
<comment type="domain">
    <text evidence="8">The N-terminal domain determines nucleotide recognition and specific binding, while the C-terminal domain determines the specific binding to the target protein.</text>
</comment>
<feature type="binding site" evidence="8">
    <location>
        <position position="98"/>
    </location>
    <ligand>
        <name>Mg(2+)</name>
        <dbReference type="ChEBI" id="CHEBI:18420"/>
    </ligand>
</feature>
<dbReference type="Proteomes" id="UP000184406">
    <property type="component" value="Unassembled WGS sequence"/>
</dbReference>